<feature type="domain" description="ShlB POTRA" evidence="7">
    <location>
        <begin position="152"/>
        <end position="198"/>
    </location>
</feature>
<proteinExistence type="predicted"/>
<evidence type="ECO:0000256" key="1">
    <source>
        <dbReference type="ARBA" id="ARBA00022452"/>
    </source>
</evidence>
<dbReference type="PATRIC" id="fig|760154.4.peg.1372"/>
<accession>I3XXI3</accession>
<dbReference type="RefSeq" id="WP_014769535.1">
    <property type="nucleotide sequence ID" value="NC_018002.1"/>
</dbReference>
<dbReference type="GO" id="GO:0098046">
    <property type="term" value="C:type V protein secretion system complex"/>
    <property type="evidence" value="ECO:0007669"/>
    <property type="project" value="TreeGrafter"/>
</dbReference>
<keyword evidence="3" id="KW-0998">Cell outer membrane</keyword>
<feature type="domain" description="Haemolysin activator HlyB C-terminal" evidence="5">
    <location>
        <begin position="203"/>
        <end position="509"/>
    </location>
</feature>
<reference evidence="8 9" key="1">
    <citation type="submission" date="2012-06" db="EMBL/GenBank/DDBJ databases">
        <title>Complete sequence of Sulfurospirillum barnesii SES-3.</title>
        <authorList>
            <consortium name="US DOE Joint Genome Institute"/>
            <person name="Lucas S."/>
            <person name="Han J."/>
            <person name="Lapidus A."/>
            <person name="Cheng J.-F."/>
            <person name="Goodwin L."/>
            <person name="Pitluck S."/>
            <person name="Peters L."/>
            <person name="Ovchinnikova G."/>
            <person name="Lu M."/>
            <person name="Detter J.C."/>
            <person name="Han C."/>
            <person name="Tapia R."/>
            <person name="Land M."/>
            <person name="Hauser L."/>
            <person name="Kyrpides N."/>
            <person name="Ivanova N."/>
            <person name="Pagani I."/>
            <person name="Stolz J."/>
            <person name="Arkin A."/>
            <person name="Dehal P."/>
            <person name="Oremland R."/>
            <person name="Saltikov C."/>
            <person name="Basu P."/>
            <person name="Hollibaugh J."/>
            <person name="Newman D."/>
            <person name="Stolyar S."/>
            <person name="Hazen T."/>
            <person name="Woyke T."/>
        </authorList>
    </citation>
    <scope>NUCLEOTIDE SEQUENCE [LARGE SCALE GENOMIC DNA]</scope>
    <source>
        <strain evidence="9">ATCC 700032 / DSM 10660 / SES-3</strain>
    </source>
</reference>
<evidence type="ECO:0000259" key="6">
    <source>
        <dbReference type="Pfam" id="PF08479"/>
    </source>
</evidence>
<dbReference type="InterPro" id="IPR013686">
    <property type="entry name" value="Polypept-transport_assoc_ShlB"/>
</dbReference>
<evidence type="ECO:0000259" key="7">
    <source>
        <dbReference type="Pfam" id="PF17287"/>
    </source>
</evidence>
<keyword evidence="4" id="KW-0732">Signal</keyword>
<dbReference type="GO" id="GO:0046819">
    <property type="term" value="P:protein secretion by the type V secretion system"/>
    <property type="evidence" value="ECO:0007669"/>
    <property type="project" value="TreeGrafter"/>
</dbReference>
<dbReference type="eggNOG" id="COG2831">
    <property type="taxonomic scope" value="Bacteria"/>
</dbReference>
<dbReference type="AlphaFoldDB" id="I3XXI3"/>
<dbReference type="GO" id="GO:0008320">
    <property type="term" value="F:protein transmembrane transporter activity"/>
    <property type="evidence" value="ECO:0007669"/>
    <property type="project" value="TreeGrafter"/>
</dbReference>
<dbReference type="InterPro" id="IPR005565">
    <property type="entry name" value="Hemolysn_activator_HlyB_C"/>
</dbReference>
<feature type="signal peptide" evidence="4">
    <location>
        <begin position="1"/>
        <end position="22"/>
    </location>
</feature>
<dbReference type="OrthoDB" id="290122at2"/>
<dbReference type="Pfam" id="PF08479">
    <property type="entry name" value="POTRA_2"/>
    <property type="match status" value="1"/>
</dbReference>
<evidence type="ECO:0000256" key="3">
    <source>
        <dbReference type="ARBA" id="ARBA00023237"/>
    </source>
</evidence>
<feature type="chain" id="PRO_5003682358" evidence="4">
    <location>
        <begin position="23"/>
        <end position="544"/>
    </location>
</feature>
<dbReference type="Proteomes" id="UP000006176">
    <property type="component" value="Chromosome"/>
</dbReference>
<evidence type="ECO:0000313" key="8">
    <source>
        <dbReference type="EMBL" id="AFL68657.1"/>
    </source>
</evidence>
<dbReference type="InterPro" id="IPR035251">
    <property type="entry name" value="ShlB_POTRA"/>
</dbReference>
<gene>
    <name evidence="8" type="ordered locus">Sulba_1368</name>
</gene>
<dbReference type="HOGENOM" id="CLU_020581_4_0_7"/>
<dbReference type="PANTHER" id="PTHR34597">
    <property type="entry name" value="SLR1661 PROTEIN"/>
    <property type="match status" value="1"/>
</dbReference>
<dbReference type="STRING" id="760154.Sulba_1368"/>
<dbReference type="EMBL" id="CP003333">
    <property type="protein sequence ID" value="AFL68657.1"/>
    <property type="molecule type" value="Genomic_DNA"/>
</dbReference>
<dbReference type="InterPro" id="IPR027282">
    <property type="entry name" value="TPS"/>
</dbReference>
<keyword evidence="1" id="KW-0472">Membrane</keyword>
<dbReference type="Gene3D" id="3.10.20.310">
    <property type="entry name" value="membrane protein fhac"/>
    <property type="match status" value="1"/>
</dbReference>
<keyword evidence="1" id="KW-1134">Transmembrane beta strand</keyword>
<feature type="domain" description="Polypeptide-transport-associated ShlB-type" evidence="6">
    <location>
        <begin position="73"/>
        <end position="148"/>
    </location>
</feature>
<dbReference type="InterPro" id="IPR051544">
    <property type="entry name" value="TPS_OM_transporter"/>
</dbReference>
<organism evidence="8 9">
    <name type="scientific">Sulfurospirillum barnesii (strain ATCC 700032 / DSM 10660 / SES-3)</name>
    <dbReference type="NCBI Taxonomy" id="760154"/>
    <lineage>
        <taxon>Bacteria</taxon>
        <taxon>Pseudomonadati</taxon>
        <taxon>Campylobacterota</taxon>
        <taxon>Epsilonproteobacteria</taxon>
        <taxon>Campylobacterales</taxon>
        <taxon>Sulfurospirillaceae</taxon>
        <taxon>Sulfurospirillum</taxon>
    </lineage>
</organism>
<dbReference type="PANTHER" id="PTHR34597:SF3">
    <property type="entry name" value="OUTER MEMBRANE TRANSPORTER CDIB"/>
    <property type="match status" value="1"/>
</dbReference>
<protein>
    <submittedName>
        <fullName evidence="8">Hemolysin activation/secretion protein</fullName>
    </submittedName>
</protein>
<dbReference type="KEGG" id="sba:Sulba_1368"/>
<dbReference type="Pfam" id="PF03865">
    <property type="entry name" value="ShlB"/>
    <property type="match status" value="1"/>
</dbReference>
<keyword evidence="9" id="KW-1185">Reference proteome</keyword>
<dbReference type="PIRSF" id="PIRSF029745">
    <property type="entry name" value="FhaC"/>
    <property type="match status" value="1"/>
</dbReference>
<evidence type="ECO:0000313" key="9">
    <source>
        <dbReference type="Proteomes" id="UP000006176"/>
    </source>
</evidence>
<sequence length="544" mass="62262">MAFRIRLILTFFCLLSSKYVLFADSTTDVINQREHFEKQKEVFEKLQKRHDENIIRYDVKKPELLPMKEEPCFEIKLIKDEGITLLLESEKEFYYRPYIGKCTTLTELSNLTKQLSALYLEKGYVTSQVYLKPQNIASGEVTLFALEGKIKSITPDERSIHHAFMGQEGDFLNLRNLEHAIETMNRLPSNHAKMDLIPSDEVGYTDVNVENNTTSRLNGSVGINNFGTKKTGNKQGTLSLNLDNPLGINDQFAINLNSTDQHFHNENSIGDGYEYSFPIERLLATLSYRKNHYAQYIYGGINRYESKGNTKTYTLALNYKLFHNEVHRISIGSSLSHYETKNYLSDALIETSSYELSNASGMVDYMYQSAGFYSYIALNYVKGTDWFNASNPTSLNEKYTLYTIDASLAKRFDAFQYTLSGHYQHSNDQLFSTNQISIGGHYSVRGYQKEGLSGNTGYYLRNELSYTAPSKLLEYFEPTYFIALDGGEIKKEADTNGGKLLSDAFGLKLKRGDFDMNLYYTMPLYKKDVSTTQNFFGVSATYRF</sequence>
<dbReference type="Pfam" id="PF17287">
    <property type="entry name" value="POTRA_3"/>
    <property type="match status" value="1"/>
</dbReference>
<dbReference type="Gene3D" id="2.40.160.50">
    <property type="entry name" value="membrane protein fhac: a member of the omp85/tpsb transporter family"/>
    <property type="match status" value="1"/>
</dbReference>
<keyword evidence="2" id="KW-0812">Transmembrane</keyword>
<evidence type="ECO:0000256" key="2">
    <source>
        <dbReference type="ARBA" id="ARBA00022692"/>
    </source>
</evidence>
<evidence type="ECO:0000256" key="4">
    <source>
        <dbReference type="SAM" id="SignalP"/>
    </source>
</evidence>
<evidence type="ECO:0000259" key="5">
    <source>
        <dbReference type="Pfam" id="PF03865"/>
    </source>
</evidence>
<name>I3XXI3_SULBS</name>